<evidence type="ECO:0000313" key="9">
    <source>
        <dbReference type="EMBL" id="OCB78241.1"/>
    </source>
</evidence>
<comment type="caution">
    <text evidence="9">The sequence shown here is derived from an EMBL/GenBank/DDBJ whole genome shotgun (WGS) entry which is preliminary data.</text>
</comment>
<feature type="transmembrane region" description="Helical" evidence="7">
    <location>
        <begin position="58"/>
        <end position="74"/>
    </location>
</feature>
<keyword evidence="6 7" id="KW-0472">Membrane</keyword>
<dbReference type="RefSeq" id="WP_065447565.1">
    <property type="nucleotide sequence ID" value="NZ_LVEN01000001.1"/>
</dbReference>
<dbReference type="Pfam" id="PF04239">
    <property type="entry name" value="DUF421"/>
    <property type="match status" value="1"/>
</dbReference>
<protein>
    <recommendedName>
        <fullName evidence="8">YetF C-terminal domain-containing protein</fullName>
    </recommendedName>
</protein>
<dbReference type="Proteomes" id="UP000093343">
    <property type="component" value="Unassembled WGS sequence"/>
</dbReference>
<accession>A0ABX2XQS7</accession>
<feature type="domain" description="YetF C-terminal" evidence="8">
    <location>
        <begin position="102"/>
        <end position="178"/>
    </location>
</feature>
<evidence type="ECO:0000259" key="8">
    <source>
        <dbReference type="Pfam" id="PF04239"/>
    </source>
</evidence>
<sequence length="234" mass="26562">MDKDDIKLTDWGRIFLGEVPPEFILEVIIRILFIYIILVVSLRLLGRRMEAMLSRGEMVTLVTLGASVGVAIHTPERGLLPSVTVILIIISLQALQAYITSRNSKAERIVLDQISTLVENGRLMISEMKKSRITHERLYAALRLKGIINLGLIQRLYFESKGVFSIVTYSDEKERPGLCLLPETDQDFRSEIAYDENFIACRNCGNTVSKQNNIYKKCPVCDVNQWETAVKNNL</sequence>
<evidence type="ECO:0000256" key="7">
    <source>
        <dbReference type="SAM" id="Phobius"/>
    </source>
</evidence>
<keyword evidence="5 7" id="KW-1133">Transmembrane helix</keyword>
<evidence type="ECO:0000256" key="2">
    <source>
        <dbReference type="ARBA" id="ARBA00006448"/>
    </source>
</evidence>
<comment type="subcellular location">
    <subcellularLocation>
        <location evidence="1">Cell membrane</location>
        <topology evidence="1">Multi-pass membrane protein</topology>
    </subcellularLocation>
</comment>
<name>A0ABX2XQS7_9FLAO</name>
<evidence type="ECO:0000256" key="1">
    <source>
        <dbReference type="ARBA" id="ARBA00004651"/>
    </source>
</evidence>
<organism evidence="9 10">
    <name type="scientific">Flavobacterium piscis</name>
    <dbReference type="NCBI Taxonomy" id="1114874"/>
    <lineage>
        <taxon>Bacteria</taxon>
        <taxon>Pseudomonadati</taxon>
        <taxon>Bacteroidota</taxon>
        <taxon>Flavobacteriia</taxon>
        <taxon>Flavobacteriales</taxon>
        <taxon>Flavobacteriaceae</taxon>
        <taxon>Flavobacterium</taxon>
    </lineage>
</organism>
<feature type="transmembrane region" description="Helical" evidence="7">
    <location>
        <begin position="23"/>
        <end position="46"/>
    </location>
</feature>
<reference evidence="10" key="1">
    <citation type="submission" date="2016-03" db="EMBL/GenBank/DDBJ databases">
        <title>Draft genome sequence of Paenibacillus glacialis DSM 22343.</title>
        <authorList>
            <person name="Shin S.-K."/>
            <person name="Yi H."/>
        </authorList>
    </citation>
    <scope>NUCLEOTIDE SEQUENCE [LARGE SCALE GENOMIC DNA]</scope>
    <source>
        <strain evidence="10">CCUG 60099</strain>
    </source>
</reference>
<keyword evidence="4 7" id="KW-0812">Transmembrane</keyword>
<dbReference type="PANTHER" id="PTHR34582">
    <property type="entry name" value="UPF0702 TRANSMEMBRANE PROTEIN YCAP"/>
    <property type="match status" value="1"/>
</dbReference>
<comment type="similarity">
    <text evidence="2">Belongs to the UPF0702 family.</text>
</comment>
<gene>
    <name evidence="9" type="ORF">FLP_00605</name>
</gene>
<dbReference type="Gene3D" id="3.30.240.20">
    <property type="entry name" value="bsu07140 like domains"/>
    <property type="match status" value="1"/>
</dbReference>
<dbReference type="InterPro" id="IPR007353">
    <property type="entry name" value="DUF421"/>
</dbReference>
<proteinExistence type="inferred from homology"/>
<dbReference type="EMBL" id="LVEN01000001">
    <property type="protein sequence ID" value="OCB78241.1"/>
    <property type="molecule type" value="Genomic_DNA"/>
</dbReference>
<dbReference type="PANTHER" id="PTHR34582:SF6">
    <property type="entry name" value="UPF0702 TRANSMEMBRANE PROTEIN YCAP"/>
    <property type="match status" value="1"/>
</dbReference>
<evidence type="ECO:0000313" key="10">
    <source>
        <dbReference type="Proteomes" id="UP000093343"/>
    </source>
</evidence>
<dbReference type="InterPro" id="IPR023090">
    <property type="entry name" value="UPF0702_alpha/beta_dom_sf"/>
</dbReference>
<keyword evidence="3" id="KW-1003">Cell membrane</keyword>
<evidence type="ECO:0000256" key="4">
    <source>
        <dbReference type="ARBA" id="ARBA00022692"/>
    </source>
</evidence>
<evidence type="ECO:0000256" key="5">
    <source>
        <dbReference type="ARBA" id="ARBA00022989"/>
    </source>
</evidence>
<feature type="transmembrane region" description="Helical" evidence="7">
    <location>
        <begin position="80"/>
        <end position="99"/>
    </location>
</feature>
<keyword evidence="10" id="KW-1185">Reference proteome</keyword>
<evidence type="ECO:0000256" key="3">
    <source>
        <dbReference type="ARBA" id="ARBA00022475"/>
    </source>
</evidence>
<evidence type="ECO:0000256" key="6">
    <source>
        <dbReference type="ARBA" id="ARBA00023136"/>
    </source>
</evidence>